<feature type="compositionally biased region" description="Polar residues" evidence="1">
    <location>
        <begin position="33"/>
        <end position="42"/>
    </location>
</feature>
<sequence length="257" mass="28277">MKNQKVKILALVMAGCLCITGLTGCGGGEKDTSSQSDNGTTESVKEESDTADESESDTADEENKVSDDMIGRYVSQGYENPSFGFKVSLPDTYTLENRNNIALSGADVVESSNSESTYDYLRSLVELGSTTVFTANDGTTYIQLDIQKASALNDETTWDEEKTIAEKSVMTEEDIKESAGEDAQITEFQNNVEEITFLGEKHYAAQYTFKNNDVPYYGVSVYLVNEQDSRYLISVNILGLDLNAVDQADQLFSVYTK</sequence>
<evidence type="ECO:0000256" key="2">
    <source>
        <dbReference type="SAM" id="SignalP"/>
    </source>
</evidence>
<feature type="chain" id="PRO_5045760028" description="PsbP C-terminal domain-containing protein" evidence="2">
    <location>
        <begin position="25"/>
        <end position="257"/>
    </location>
</feature>
<protein>
    <recommendedName>
        <fullName evidence="5">PsbP C-terminal domain-containing protein</fullName>
    </recommendedName>
</protein>
<dbReference type="PROSITE" id="PS51257">
    <property type="entry name" value="PROKAR_LIPOPROTEIN"/>
    <property type="match status" value="1"/>
</dbReference>
<feature type="region of interest" description="Disordered" evidence="1">
    <location>
        <begin position="27"/>
        <end position="67"/>
    </location>
</feature>
<dbReference type="RefSeq" id="WP_262580799.1">
    <property type="nucleotide sequence ID" value="NZ_JAOQJV010000002.1"/>
</dbReference>
<keyword evidence="4" id="KW-1185">Reference proteome</keyword>
<dbReference type="EMBL" id="JAOQJV010000002">
    <property type="protein sequence ID" value="MCU6699048.1"/>
    <property type="molecule type" value="Genomic_DNA"/>
</dbReference>
<accession>A0ABT2S381</accession>
<name>A0ABT2S381_9FIRM</name>
<evidence type="ECO:0000256" key="1">
    <source>
        <dbReference type="SAM" id="MobiDB-lite"/>
    </source>
</evidence>
<dbReference type="Proteomes" id="UP001207605">
    <property type="component" value="Unassembled WGS sequence"/>
</dbReference>
<evidence type="ECO:0000313" key="4">
    <source>
        <dbReference type="Proteomes" id="UP001207605"/>
    </source>
</evidence>
<organism evidence="3 4">
    <name type="scientific">Dorea ammoniilytica</name>
    <dbReference type="NCBI Taxonomy" id="2981788"/>
    <lineage>
        <taxon>Bacteria</taxon>
        <taxon>Bacillati</taxon>
        <taxon>Bacillota</taxon>
        <taxon>Clostridia</taxon>
        <taxon>Lachnospirales</taxon>
        <taxon>Lachnospiraceae</taxon>
        <taxon>Dorea</taxon>
    </lineage>
</organism>
<evidence type="ECO:0000313" key="3">
    <source>
        <dbReference type="EMBL" id="MCU6699048.1"/>
    </source>
</evidence>
<reference evidence="3 4" key="1">
    <citation type="journal article" date="2021" name="ISME Commun">
        <title>Automated analysis of genomic sequences facilitates high-throughput and comprehensive description of bacteria.</title>
        <authorList>
            <person name="Hitch T.C.A."/>
        </authorList>
    </citation>
    <scope>NUCLEOTIDE SEQUENCE [LARGE SCALE GENOMIC DNA]</scope>
    <source>
        <strain evidence="3 4">Sanger_02</strain>
    </source>
</reference>
<feature type="signal peptide" evidence="2">
    <location>
        <begin position="1"/>
        <end position="24"/>
    </location>
</feature>
<gene>
    <name evidence="3" type="ORF">OCV65_02155</name>
</gene>
<evidence type="ECO:0008006" key="5">
    <source>
        <dbReference type="Google" id="ProtNLM"/>
    </source>
</evidence>
<comment type="caution">
    <text evidence="3">The sequence shown here is derived from an EMBL/GenBank/DDBJ whole genome shotgun (WGS) entry which is preliminary data.</text>
</comment>
<keyword evidence="2" id="KW-0732">Signal</keyword>
<proteinExistence type="predicted"/>
<feature type="compositionally biased region" description="Acidic residues" evidence="1">
    <location>
        <begin position="49"/>
        <end position="60"/>
    </location>
</feature>